<feature type="compositionally biased region" description="Acidic residues" evidence="6">
    <location>
        <begin position="271"/>
        <end position="307"/>
    </location>
</feature>
<evidence type="ECO:0000256" key="2">
    <source>
        <dbReference type="ARBA" id="ARBA00022723"/>
    </source>
</evidence>
<evidence type="ECO:0000256" key="6">
    <source>
        <dbReference type="SAM" id="MobiDB-lite"/>
    </source>
</evidence>
<feature type="domain" description="C3H1-type" evidence="8">
    <location>
        <begin position="140"/>
        <end position="175"/>
    </location>
</feature>
<evidence type="ECO:0000259" key="7">
    <source>
        <dbReference type="PROSITE" id="PS50089"/>
    </source>
</evidence>
<dbReference type="InterPro" id="IPR017907">
    <property type="entry name" value="Znf_RING_CS"/>
</dbReference>
<dbReference type="InterPro" id="IPR000571">
    <property type="entry name" value="Znf_CCCH"/>
</dbReference>
<dbReference type="InterPro" id="IPR018957">
    <property type="entry name" value="Znf_C3HC4_RING-type"/>
</dbReference>
<feature type="region of interest" description="Disordered" evidence="6">
    <location>
        <begin position="267"/>
        <end position="315"/>
    </location>
</feature>
<dbReference type="PROSITE" id="PS50103">
    <property type="entry name" value="ZF_C3H1"/>
    <property type="match status" value="1"/>
</dbReference>
<dbReference type="PROSITE" id="PS50089">
    <property type="entry name" value="ZF_RING_2"/>
    <property type="match status" value="1"/>
</dbReference>
<evidence type="ECO:0000256" key="3">
    <source>
        <dbReference type="ARBA" id="ARBA00022771"/>
    </source>
</evidence>
<dbReference type="PANTHER" id="PTHR11224:SF10">
    <property type="entry name" value="IP09428P-RELATED"/>
    <property type="match status" value="1"/>
</dbReference>
<dbReference type="Gene3D" id="3.30.40.10">
    <property type="entry name" value="Zinc/RING finger domain, C3HC4 (zinc finger)"/>
    <property type="match status" value="1"/>
</dbReference>
<feature type="domain" description="RING-type" evidence="7">
    <location>
        <begin position="60"/>
        <end position="111"/>
    </location>
</feature>
<feature type="region of interest" description="Disordered" evidence="6">
    <location>
        <begin position="32"/>
        <end position="55"/>
    </location>
</feature>
<keyword evidence="3 5" id="KW-0863">Zinc-finger</keyword>
<sequence>MPLLQKSRCRFQHIIQEVPVVEPAAAEVPAAAPAADAARARPQAPARPPPPEAPDEPVECAICYETPKVFGIQSNCDHPFCLECIRKWRAREDKEASLLESGTNKLCPVCRKQSDFVLKSKRFIATGIEKDHAIASFMDYASSIPCRYFAKSLQQREDPPRCPHGNDCFYAHNDEHGNRMHVQKFEPSRLEMLNNSNRRLRTVFGFDEVSFRQFHRRAASDAFDDDDDFQDETEEELHYYSSSRDAIQELLRQLGRLDHEYAQDHGYRIEFDDEDDYEDDNGFDDFDDEDNFDDEDDFDDFGEDEYSGDPNPYYI</sequence>
<gene>
    <name evidence="9" type="ORF">HK105_207015</name>
</gene>
<dbReference type="SMART" id="SM00184">
    <property type="entry name" value="RING"/>
    <property type="match status" value="1"/>
</dbReference>
<evidence type="ECO:0000313" key="9">
    <source>
        <dbReference type="EMBL" id="KAL2913555.1"/>
    </source>
</evidence>
<evidence type="ECO:0008006" key="11">
    <source>
        <dbReference type="Google" id="ProtNLM"/>
    </source>
</evidence>
<dbReference type="InterPro" id="IPR001841">
    <property type="entry name" value="Znf_RING"/>
</dbReference>
<dbReference type="Proteomes" id="UP001527925">
    <property type="component" value="Unassembled WGS sequence"/>
</dbReference>
<keyword evidence="2 5" id="KW-0479">Metal-binding</keyword>
<accession>A0ABR4N223</accession>
<keyword evidence="1" id="KW-0808">Transferase</keyword>
<dbReference type="PANTHER" id="PTHR11224">
    <property type="entry name" value="MAKORIN-RELATED"/>
    <property type="match status" value="1"/>
</dbReference>
<dbReference type="InterPro" id="IPR013083">
    <property type="entry name" value="Znf_RING/FYVE/PHD"/>
</dbReference>
<evidence type="ECO:0000256" key="5">
    <source>
        <dbReference type="PROSITE-ProRule" id="PRU00723"/>
    </source>
</evidence>
<reference evidence="9 10" key="1">
    <citation type="submission" date="2023-09" db="EMBL/GenBank/DDBJ databases">
        <title>Pangenome analysis of Batrachochytrium dendrobatidis and related Chytrids.</title>
        <authorList>
            <person name="Yacoub M.N."/>
            <person name="Stajich J.E."/>
            <person name="James T.Y."/>
        </authorList>
    </citation>
    <scope>NUCLEOTIDE SEQUENCE [LARGE SCALE GENOMIC DNA]</scope>
    <source>
        <strain evidence="9 10">JEL0888</strain>
    </source>
</reference>
<dbReference type="Pfam" id="PF00097">
    <property type="entry name" value="zf-C3HC4"/>
    <property type="match status" value="1"/>
</dbReference>
<comment type="caution">
    <text evidence="9">The sequence shown here is derived from an EMBL/GenBank/DDBJ whole genome shotgun (WGS) entry which is preliminary data.</text>
</comment>
<organism evidence="9 10">
    <name type="scientific">Polyrhizophydium stewartii</name>
    <dbReference type="NCBI Taxonomy" id="2732419"/>
    <lineage>
        <taxon>Eukaryota</taxon>
        <taxon>Fungi</taxon>
        <taxon>Fungi incertae sedis</taxon>
        <taxon>Chytridiomycota</taxon>
        <taxon>Chytridiomycota incertae sedis</taxon>
        <taxon>Chytridiomycetes</taxon>
        <taxon>Rhizophydiales</taxon>
        <taxon>Rhizophydiales incertae sedis</taxon>
        <taxon>Polyrhizophydium</taxon>
    </lineage>
</organism>
<evidence type="ECO:0000256" key="4">
    <source>
        <dbReference type="ARBA" id="ARBA00022833"/>
    </source>
</evidence>
<keyword evidence="4 5" id="KW-0862">Zinc</keyword>
<keyword evidence="10" id="KW-1185">Reference proteome</keyword>
<proteinExistence type="predicted"/>
<feature type="compositionally biased region" description="Low complexity" evidence="6">
    <location>
        <begin position="32"/>
        <end position="44"/>
    </location>
</feature>
<dbReference type="InterPro" id="IPR045072">
    <property type="entry name" value="MKRN-like"/>
</dbReference>
<feature type="zinc finger region" description="C3H1-type" evidence="5">
    <location>
        <begin position="140"/>
        <end position="175"/>
    </location>
</feature>
<dbReference type="SUPFAM" id="SSF57850">
    <property type="entry name" value="RING/U-box"/>
    <property type="match status" value="1"/>
</dbReference>
<evidence type="ECO:0000313" key="10">
    <source>
        <dbReference type="Proteomes" id="UP001527925"/>
    </source>
</evidence>
<evidence type="ECO:0000256" key="1">
    <source>
        <dbReference type="ARBA" id="ARBA00022679"/>
    </source>
</evidence>
<evidence type="ECO:0000259" key="8">
    <source>
        <dbReference type="PROSITE" id="PS50103"/>
    </source>
</evidence>
<dbReference type="PROSITE" id="PS00518">
    <property type="entry name" value="ZF_RING_1"/>
    <property type="match status" value="1"/>
</dbReference>
<name>A0ABR4N223_9FUNG</name>
<dbReference type="EMBL" id="JADGIZ020000045">
    <property type="protein sequence ID" value="KAL2913555.1"/>
    <property type="molecule type" value="Genomic_DNA"/>
</dbReference>
<protein>
    <recommendedName>
        <fullName evidence="11">RING-type E3 ubiquitin transferase</fullName>
    </recommendedName>
</protein>